<gene>
    <name evidence="2" type="ORF">UFOVP1374_28</name>
</gene>
<reference evidence="2" key="1">
    <citation type="submission" date="2020-05" db="EMBL/GenBank/DDBJ databases">
        <authorList>
            <person name="Chiriac C."/>
            <person name="Salcher M."/>
            <person name="Ghai R."/>
            <person name="Kavagutti S V."/>
        </authorList>
    </citation>
    <scope>NUCLEOTIDE SEQUENCE</scope>
</reference>
<dbReference type="EMBL" id="LR797321">
    <property type="protein sequence ID" value="CAB4202544.1"/>
    <property type="molecule type" value="Genomic_DNA"/>
</dbReference>
<name>A0A6J5RVN4_9CAUD</name>
<keyword evidence="1" id="KW-1133">Transmembrane helix</keyword>
<evidence type="ECO:0000313" key="2">
    <source>
        <dbReference type="EMBL" id="CAB4202544.1"/>
    </source>
</evidence>
<keyword evidence="1" id="KW-0472">Membrane</keyword>
<feature type="transmembrane region" description="Helical" evidence="1">
    <location>
        <begin position="29"/>
        <end position="50"/>
    </location>
</feature>
<evidence type="ECO:0000256" key="1">
    <source>
        <dbReference type="SAM" id="Phobius"/>
    </source>
</evidence>
<organism evidence="2">
    <name type="scientific">uncultured Caudovirales phage</name>
    <dbReference type="NCBI Taxonomy" id="2100421"/>
    <lineage>
        <taxon>Viruses</taxon>
        <taxon>Duplodnaviria</taxon>
        <taxon>Heunggongvirae</taxon>
        <taxon>Uroviricota</taxon>
        <taxon>Caudoviricetes</taxon>
        <taxon>Peduoviridae</taxon>
        <taxon>Maltschvirus</taxon>
        <taxon>Maltschvirus maltsch</taxon>
    </lineage>
</organism>
<proteinExistence type="predicted"/>
<sequence>MKNNTTPRNFADCTWVQGYGRPEPLWERVAGYALALSIGVGMAALLVAWWSS</sequence>
<keyword evidence="1" id="KW-0812">Transmembrane</keyword>
<accession>A0A6J5RVN4</accession>
<protein>
    <submittedName>
        <fullName evidence="2">Uncharacterized protein</fullName>
    </submittedName>
</protein>